<gene>
    <name evidence="2" type="ORF">SAMN04488243_13414</name>
</gene>
<name>A0A1G7JG43_9DEIN</name>
<evidence type="ECO:0000313" key="3">
    <source>
        <dbReference type="Proteomes" id="UP000199446"/>
    </source>
</evidence>
<dbReference type="AlphaFoldDB" id="A0A1G7JG43"/>
<evidence type="ECO:0000313" key="2">
    <source>
        <dbReference type="EMBL" id="SDF23896.1"/>
    </source>
</evidence>
<dbReference type="EMBL" id="FNBC01000034">
    <property type="protein sequence ID" value="SDF23896.1"/>
    <property type="molecule type" value="Genomic_DNA"/>
</dbReference>
<proteinExistence type="predicted"/>
<reference evidence="3" key="1">
    <citation type="submission" date="2016-10" db="EMBL/GenBank/DDBJ databases">
        <authorList>
            <person name="Varghese N."/>
            <person name="Submissions S."/>
        </authorList>
    </citation>
    <scope>NUCLEOTIDE SEQUENCE [LARGE SCALE GENOMIC DNA]</scope>
    <source>
        <strain evidence="3">CGMCC 1.6992</strain>
    </source>
</reference>
<dbReference type="RefSeq" id="WP_093008319.1">
    <property type="nucleotide sequence ID" value="NZ_FNBC01000034.1"/>
</dbReference>
<dbReference type="Proteomes" id="UP000199446">
    <property type="component" value="Unassembled WGS sequence"/>
</dbReference>
<feature type="signal peptide" evidence="1">
    <location>
        <begin position="1"/>
        <end position="18"/>
    </location>
</feature>
<feature type="chain" id="PRO_5011534714" evidence="1">
    <location>
        <begin position="19"/>
        <end position="260"/>
    </location>
</feature>
<organism evidence="2 3">
    <name type="scientific">Thermus arciformis</name>
    <dbReference type="NCBI Taxonomy" id="482827"/>
    <lineage>
        <taxon>Bacteria</taxon>
        <taxon>Thermotogati</taxon>
        <taxon>Deinococcota</taxon>
        <taxon>Deinococci</taxon>
        <taxon>Thermales</taxon>
        <taxon>Thermaceae</taxon>
        <taxon>Thermus</taxon>
    </lineage>
</organism>
<evidence type="ECO:0000256" key="1">
    <source>
        <dbReference type="SAM" id="SignalP"/>
    </source>
</evidence>
<accession>A0A1G7JG43</accession>
<sequence>MRKLLSLALLLSLAQAQTGVGVSPPRVLLPLAPGASATQTVVVDHPGRQGTLRVSVVLSDVLLKPDGAPLYLDPGSHPRSLARWLSVTPLEFLLQPQASQEVRYTVQVPPEAKDGTYWGIVFFESGPSQGQEGREGIGIRVRTRVGHVVYVDVGRVVRSGRIQGVRYQPPAGREGASLRIVFQNTGTGVMRLKGRVEVRDAQGKAVVQAAVPETASLPGATHEVPAPLEKPLPPGRYVVLAVLDYGEASLIAGEARLEVR</sequence>
<keyword evidence="1" id="KW-0732">Signal</keyword>
<dbReference type="OrthoDB" id="30783at2"/>
<keyword evidence="3" id="KW-1185">Reference proteome</keyword>
<dbReference type="STRING" id="482827.SAMN04488243_13414"/>
<protein>
    <submittedName>
        <fullName evidence="2">P pilus assembly protein, chaperone PapD</fullName>
    </submittedName>
</protein>